<evidence type="ECO:0000256" key="4">
    <source>
        <dbReference type="ARBA" id="ARBA00022771"/>
    </source>
</evidence>
<dbReference type="FunFam" id="3.30.160.60:FF:000065">
    <property type="entry name" value="B-cell CLL/lymphoma 6, member B"/>
    <property type="match status" value="1"/>
</dbReference>
<comment type="caution">
    <text evidence="9">The sequence shown here is derived from an EMBL/GenBank/DDBJ whole genome shotgun (WGS) entry which is preliminary data.</text>
</comment>
<organism evidence="9 10">
    <name type="scientific">Oedothorax gibbosus</name>
    <dbReference type="NCBI Taxonomy" id="931172"/>
    <lineage>
        <taxon>Eukaryota</taxon>
        <taxon>Metazoa</taxon>
        <taxon>Ecdysozoa</taxon>
        <taxon>Arthropoda</taxon>
        <taxon>Chelicerata</taxon>
        <taxon>Arachnida</taxon>
        <taxon>Araneae</taxon>
        <taxon>Araneomorphae</taxon>
        <taxon>Entelegynae</taxon>
        <taxon>Araneoidea</taxon>
        <taxon>Linyphiidae</taxon>
        <taxon>Erigoninae</taxon>
        <taxon>Oedothorax</taxon>
    </lineage>
</organism>
<dbReference type="GO" id="GO:0008270">
    <property type="term" value="F:zinc ion binding"/>
    <property type="evidence" value="ECO:0007669"/>
    <property type="project" value="UniProtKB-KW"/>
</dbReference>
<dbReference type="EMBL" id="JAFNEN010000906">
    <property type="protein sequence ID" value="KAG8176224.1"/>
    <property type="molecule type" value="Genomic_DNA"/>
</dbReference>
<dbReference type="PANTHER" id="PTHR24394:SF44">
    <property type="entry name" value="ZINC FINGER PROTEIN 271-LIKE"/>
    <property type="match status" value="1"/>
</dbReference>
<keyword evidence="3" id="KW-0677">Repeat</keyword>
<evidence type="ECO:0000256" key="2">
    <source>
        <dbReference type="ARBA" id="ARBA00022723"/>
    </source>
</evidence>
<keyword evidence="4 7" id="KW-0863">Zinc-finger</keyword>
<dbReference type="Proteomes" id="UP000827092">
    <property type="component" value="Unassembled WGS sequence"/>
</dbReference>
<evidence type="ECO:0000313" key="10">
    <source>
        <dbReference type="Proteomes" id="UP000827092"/>
    </source>
</evidence>
<dbReference type="AlphaFoldDB" id="A0AAV6TWR7"/>
<proteinExistence type="predicted"/>
<dbReference type="GO" id="GO:0000981">
    <property type="term" value="F:DNA-binding transcription factor activity, RNA polymerase II-specific"/>
    <property type="evidence" value="ECO:0007669"/>
    <property type="project" value="TreeGrafter"/>
</dbReference>
<keyword evidence="6" id="KW-0539">Nucleus</keyword>
<reference evidence="9 10" key="1">
    <citation type="journal article" date="2022" name="Nat. Ecol. Evol.">
        <title>A masculinizing supergene underlies an exaggerated male reproductive morph in a spider.</title>
        <authorList>
            <person name="Hendrickx F."/>
            <person name="De Corte Z."/>
            <person name="Sonet G."/>
            <person name="Van Belleghem S.M."/>
            <person name="Kostlbacher S."/>
            <person name="Vangestel C."/>
        </authorList>
    </citation>
    <scope>NUCLEOTIDE SEQUENCE [LARGE SCALE GENOMIC DNA]</scope>
    <source>
        <strain evidence="9">W744_W776</strain>
    </source>
</reference>
<keyword evidence="10" id="KW-1185">Reference proteome</keyword>
<dbReference type="PROSITE" id="PS00028">
    <property type="entry name" value="ZINC_FINGER_C2H2_1"/>
    <property type="match status" value="2"/>
</dbReference>
<dbReference type="Gene3D" id="3.30.160.60">
    <property type="entry name" value="Classic Zinc Finger"/>
    <property type="match status" value="2"/>
</dbReference>
<evidence type="ECO:0000259" key="8">
    <source>
        <dbReference type="PROSITE" id="PS50157"/>
    </source>
</evidence>
<dbReference type="InterPro" id="IPR036236">
    <property type="entry name" value="Znf_C2H2_sf"/>
</dbReference>
<dbReference type="GO" id="GO:0005634">
    <property type="term" value="C:nucleus"/>
    <property type="evidence" value="ECO:0007669"/>
    <property type="project" value="UniProtKB-SubCell"/>
</dbReference>
<dbReference type="SMART" id="SM00355">
    <property type="entry name" value="ZnF_C2H2"/>
    <property type="match status" value="3"/>
</dbReference>
<evidence type="ECO:0000256" key="1">
    <source>
        <dbReference type="ARBA" id="ARBA00004123"/>
    </source>
</evidence>
<feature type="domain" description="C2H2-type" evidence="8">
    <location>
        <begin position="98"/>
        <end position="125"/>
    </location>
</feature>
<dbReference type="InterPro" id="IPR013087">
    <property type="entry name" value="Znf_C2H2_type"/>
</dbReference>
<dbReference type="Pfam" id="PF13894">
    <property type="entry name" value="zf-C2H2_4"/>
    <property type="match status" value="1"/>
</dbReference>
<dbReference type="PROSITE" id="PS50157">
    <property type="entry name" value="ZINC_FINGER_C2H2_2"/>
    <property type="match status" value="2"/>
</dbReference>
<evidence type="ECO:0000256" key="7">
    <source>
        <dbReference type="PROSITE-ProRule" id="PRU00042"/>
    </source>
</evidence>
<evidence type="ECO:0000313" key="9">
    <source>
        <dbReference type="EMBL" id="KAG8176224.1"/>
    </source>
</evidence>
<dbReference type="PANTHER" id="PTHR24394">
    <property type="entry name" value="ZINC FINGER PROTEIN"/>
    <property type="match status" value="1"/>
</dbReference>
<keyword evidence="5" id="KW-0862">Zinc</keyword>
<evidence type="ECO:0000256" key="5">
    <source>
        <dbReference type="ARBA" id="ARBA00022833"/>
    </source>
</evidence>
<accession>A0AAV6TWR7</accession>
<protein>
    <recommendedName>
        <fullName evidence="8">C2H2-type domain-containing protein</fullName>
    </recommendedName>
</protein>
<evidence type="ECO:0000256" key="3">
    <source>
        <dbReference type="ARBA" id="ARBA00022737"/>
    </source>
</evidence>
<sequence length="129" mass="15057">MITILLLCTCKKYTDLQVTPLSTALIKTPKFIDNTQRGDFNKIRFECLLCPYVTDNYLQIRGHVSSHTRFKCNYCEATFSRKDTLKTHVNRHTGEKPFVCDVCNLQFSHPYSRYLHRKTHHPDSKLSSS</sequence>
<comment type="subcellular location">
    <subcellularLocation>
        <location evidence="1">Nucleus</location>
    </subcellularLocation>
</comment>
<evidence type="ECO:0000256" key="6">
    <source>
        <dbReference type="ARBA" id="ARBA00023242"/>
    </source>
</evidence>
<keyword evidence="2" id="KW-0479">Metal-binding</keyword>
<name>A0AAV6TWR7_9ARAC</name>
<feature type="domain" description="C2H2-type" evidence="8">
    <location>
        <begin position="70"/>
        <end position="97"/>
    </location>
</feature>
<dbReference type="SUPFAM" id="SSF57667">
    <property type="entry name" value="beta-beta-alpha zinc fingers"/>
    <property type="match status" value="1"/>
</dbReference>
<gene>
    <name evidence="9" type="ORF">JTE90_008128</name>
</gene>